<name>A0ABM9KAB7_9RALS</name>
<reference evidence="6 7" key="1">
    <citation type="submission" date="2023-07" db="EMBL/GenBank/DDBJ databases">
        <authorList>
            <person name="Peeters C."/>
        </authorList>
    </citation>
    <scope>NUCLEOTIDE SEQUENCE [LARGE SCALE GENOMIC DNA]</scope>
    <source>
        <strain evidence="6 7">LMG 18101</strain>
    </source>
</reference>
<accession>A0ABM9KAB7</accession>
<gene>
    <name evidence="6" type="primary">fliE_3</name>
    <name evidence="4" type="synonym">fliE</name>
    <name evidence="6" type="ORF">LMG18101_03955</name>
</gene>
<dbReference type="PANTHER" id="PTHR34653:SF1">
    <property type="entry name" value="FLAGELLAR HOOK-BASAL BODY COMPLEX PROTEIN FLIE"/>
    <property type="match status" value="1"/>
</dbReference>
<protein>
    <recommendedName>
        <fullName evidence="4 5">Flagellar hook-basal body complex protein FliE</fullName>
    </recommendedName>
</protein>
<comment type="subcellular location">
    <subcellularLocation>
        <location evidence="1 4">Bacterial flagellum basal body</location>
    </subcellularLocation>
</comment>
<evidence type="ECO:0000313" key="7">
    <source>
        <dbReference type="Proteomes" id="UP001189757"/>
    </source>
</evidence>
<evidence type="ECO:0000256" key="1">
    <source>
        <dbReference type="ARBA" id="ARBA00004117"/>
    </source>
</evidence>
<comment type="similarity">
    <text evidence="2 4">Belongs to the FliE family.</text>
</comment>
<proteinExistence type="inferred from homology"/>
<keyword evidence="6" id="KW-0969">Cilium</keyword>
<evidence type="ECO:0000313" key="6">
    <source>
        <dbReference type="EMBL" id="CAJ0819461.1"/>
    </source>
</evidence>
<dbReference type="Pfam" id="PF02049">
    <property type="entry name" value="FliE"/>
    <property type="match status" value="1"/>
</dbReference>
<keyword evidence="7" id="KW-1185">Reference proteome</keyword>
<dbReference type="PANTHER" id="PTHR34653">
    <property type="match status" value="1"/>
</dbReference>
<evidence type="ECO:0000256" key="2">
    <source>
        <dbReference type="ARBA" id="ARBA00009272"/>
    </source>
</evidence>
<dbReference type="InterPro" id="IPR001624">
    <property type="entry name" value="FliE"/>
</dbReference>
<organism evidence="6 7">
    <name type="scientific">Ralstonia flaminis</name>
    <dbReference type="NCBI Taxonomy" id="3058597"/>
    <lineage>
        <taxon>Bacteria</taxon>
        <taxon>Pseudomonadati</taxon>
        <taxon>Pseudomonadota</taxon>
        <taxon>Betaproteobacteria</taxon>
        <taxon>Burkholderiales</taxon>
        <taxon>Burkholderiaceae</taxon>
        <taxon>Ralstonia</taxon>
    </lineage>
</organism>
<dbReference type="EMBL" id="CATZLL010000014">
    <property type="protein sequence ID" value="CAJ0819461.1"/>
    <property type="molecule type" value="Genomic_DNA"/>
</dbReference>
<comment type="caution">
    <text evidence="6">The sequence shown here is derived from an EMBL/GenBank/DDBJ whole genome shotgun (WGS) entry which is preliminary data.</text>
</comment>
<dbReference type="NCBIfam" id="TIGR00205">
    <property type="entry name" value="fliE"/>
    <property type="match status" value="1"/>
</dbReference>
<sequence length="103" mass="10834">MTIDLASAMLDSIRTTRANIAGADEPTAGGGAGFADLLKQAVLNTDNQQHQANDLVTAVETGASDDLVGAMLSSQQASLSFSMMVQTRNKLMSAFDDIIKMQI</sequence>
<dbReference type="RefSeq" id="WP_233177122.1">
    <property type="nucleotide sequence ID" value="NZ_CATZLL010000014.1"/>
</dbReference>
<keyword evidence="6" id="KW-0966">Cell projection</keyword>
<evidence type="ECO:0000256" key="5">
    <source>
        <dbReference type="NCBIfam" id="TIGR00205"/>
    </source>
</evidence>
<keyword evidence="3 4" id="KW-0975">Bacterial flagellum</keyword>
<dbReference type="Proteomes" id="UP001189757">
    <property type="component" value="Unassembled WGS sequence"/>
</dbReference>
<dbReference type="HAMAP" id="MF_00724">
    <property type="entry name" value="FliE"/>
    <property type="match status" value="1"/>
</dbReference>
<keyword evidence="6" id="KW-0282">Flagellum</keyword>
<dbReference type="PRINTS" id="PR01006">
    <property type="entry name" value="FLGHOOKFLIE"/>
</dbReference>
<evidence type="ECO:0000256" key="3">
    <source>
        <dbReference type="ARBA" id="ARBA00023143"/>
    </source>
</evidence>
<evidence type="ECO:0000256" key="4">
    <source>
        <dbReference type="HAMAP-Rule" id="MF_00724"/>
    </source>
</evidence>